<reference evidence="2 3" key="1">
    <citation type="submission" date="2016-07" db="EMBL/GenBank/DDBJ databases">
        <title>Multiple horizontal gene transfer events from other fungi enriched the ability of initially mycotrophic Trichoderma (Ascomycota) to feed on dead plant biomass.</title>
        <authorList>
            <consortium name="DOE Joint Genome Institute"/>
            <person name="Aerts A."/>
            <person name="Atanasova L."/>
            <person name="Chenthamara K."/>
            <person name="Zhang J."/>
            <person name="Grujic M."/>
            <person name="Henrissat B."/>
            <person name="Kuo A."/>
            <person name="Salamov A."/>
            <person name="Lipzen A."/>
            <person name="Labutti K."/>
            <person name="Barry K."/>
            <person name="Miao Y."/>
            <person name="Rahimi M.J."/>
            <person name="Shen Q."/>
            <person name="Grigoriev I.V."/>
            <person name="Kubicek C.P."/>
            <person name="Druzhinina I.S."/>
        </authorList>
    </citation>
    <scope>NUCLEOTIDE SEQUENCE [LARGE SCALE GENOMIC DNA]</scope>
    <source>
        <strain evidence="2 3">CBS 226.95</strain>
    </source>
</reference>
<sequence>MQLGINFKISNTRSKSSQRPKGNKVKTTRKANTLIPILLTSKRTYQGPLESKTQEKKRQHKHDIQKTPPSPALQICPPLNPFPCWALRDDERKEKEHRERMTGRRRRRRKGGGDCPQKEEEEKNKKYVKRMNKVIHLLISI</sequence>
<dbReference type="RefSeq" id="XP_024778615.1">
    <property type="nucleotide sequence ID" value="XM_024914088.1"/>
</dbReference>
<dbReference type="AlphaFoldDB" id="A0A2T4APT7"/>
<dbReference type="Proteomes" id="UP000241690">
    <property type="component" value="Unassembled WGS sequence"/>
</dbReference>
<evidence type="ECO:0000313" key="2">
    <source>
        <dbReference type="EMBL" id="PTB58938.1"/>
    </source>
</evidence>
<dbReference type="GeneID" id="36622653"/>
<feature type="region of interest" description="Disordered" evidence="1">
    <location>
        <begin position="88"/>
        <end position="124"/>
    </location>
</feature>
<protein>
    <submittedName>
        <fullName evidence="2">Uncharacterized protein</fullName>
    </submittedName>
</protein>
<dbReference type="EMBL" id="KZ679676">
    <property type="protein sequence ID" value="PTB58938.1"/>
    <property type="molecule type" value="Genomic_DNA"/>
</dbReference>
<evidence type="ECO:0000313" key="3">
    <source>
        <dbReference type="Proteomes" id="UP000241690"/>
    </source>
</evidence>
<feature type="region of interest" description="Disordered" evidence="1">
    <location>
        <begin position="1"/>
        <end position="75"/>
    </location>
</feature>
<gene>
    <name evidence="2" type="ORF">M431DRAFT_291036</name>
</gene>
<keyword evidence="3" id="KW-1185">Reference proteome</keyword>
<feature type="compositionally biased region" description="Basic and acidic residues" evidence="1">
    <location>
        <begin position="88"/>
        <end position="102"/>
    </location>
</feature>
<organism evidence="2 3">
    <name type="scientific">Trichoderma harzianum CBS 226.95</name>
    <dbReference type="NCBI Taxonomy" id="983964"/>
    <lineage>
        <taxon>Eukaryota</taxon>
        <taxon>Fungi</taxon>
        <taxon>Dikarya</taxon>
        <taxon>Ascomycota</taxon>
        <taxon>Pezizomycotina</taxon>
        <taxon>Sordariomycetes</taxon>
        <taxon>Hypocreomycetidae</taxon>
        <taxon>Hypocreales</taxon>
        <taxon>Hypocreaceae</taxon>
        <taxon>Trichoderma</taxon>
    </lineage>
</organism>
<name>A0A2T4APT7_TRIHA</name>
<proteinExistence type="predicted"/>
<evidence type="ECO:0000256" key="1">
    <source>
        <dbReference type="SAM" id="MobiDB-lite"/>
    </source>
</evidence>
<feature type="compositionally biased region" description="Basic residues" evidence="1">
    <location>
        <begin position="16"/>
        <end position="29"/>
    </location>
</feature>
<accession>A0A2T4APT7</accession>